<feature type="region of interest" description="Disordered" evidence="1">
    <location>
        <begin position="434"/>
        <end position="460"/>
    </location>
</feature>
<comment type="caution">
    <text evidence="2">The sequence shown here is derived from an EMBL/GenBank/DDBJ whole genome shotgun (WGS) entry which is preliminary data.</text>
</comment>
<proteinExistence type="predicted"/>
<dbReference type="EMBL" id="MAYW01000255">
    <property type="protein sequence ID" value="ODS30252.1"/>
    <property type="molecule type" value="Genomic_DNA"/>
</dbReference>
<name>A0A1E3X3Y0_9BACT</name>
<protein>
    <submittedName>
        <fullName evidence="2">Protein kinase</fullName>
    </submittedName>
</protein>
<dbReference type="Pfam" id="PF06293">
    <property type="entry name" value="Kdo"/>
    <property type="match status" value="2"/>
</dbReference>
<evidence type="ECO:0000256" key="1">
    <source>
        <dbReference type="SAM" id="MobiDB-lite"/>
    </source>
</evidence>
<keyword evidence="2" id="KW-0808">Transferase</keyword>
<evidence type="ECO:0000313" key="2">
    <source>
        <dbReference type="EMBL" id="ODS30252.1"/>
    </source>
</evidence>
<dbReference type="Proteomes" id="UP000094056">
    <property type="component" value="Unassembled WGS sequence"/>
</dbReference>
<dbReference type="PROSITE" id="PS00108">
    <property type="entry name" value="PROTEIN_KINASE_ST"/>
    <property type="match status" value="1"/>
</dbReference>
<accession>A0A1E3X3Y0</accession>
<gene>
    <name evidence="2" type="ORF">SCARUB_04638</name>
</gene>
<dbReference type="Gene3D" id="1.10.510.10">
    <property type="entry name" value="Transferase(Phosphotransferase) domain 1"/>
    <property type="match status" value="2"/>
</dbReference>
<dbReference type="AlphaFoldDB" id="A0A1E3X3Y0"/>
<evidence type="ECO:0000313" key="3">
    <source>
        <dbReference type="Proteomes" id="UP000094056"/>
    </source>
</evidence>
<reference evidence="2 3" key="1">
    <citation type="submission" date="2016-07" db="EMBL/GenBank/DDBJ databases">
        <title>Draft genome of Scalindua rubra, obtained from a brine-seawater interface in the Red Sea, sheds light on salt adaptation in anammox bacteria.</title>
        <authorList>
            <person name="Speth D.R."/>
            <person name="Lagkouvardos I."/>
            <person name="Wang Y."/>
            <person name="Qian P.-Y."/>
            <person name="Dutilh B.E."/>
            <person name="Jetten M.S."/>
        </authorList>
    </citation>
    <scope>NUCLEOTIDE SEQUENCE [LARGE SCALE GENOMIC DNA]</scope>
    <source>
        <strain evidence="2">BSI-1</strain>
    </source>
</reference>
<sequence>MSIKTVKNGAQWTVREGYENILDKINLDDFHSMLNGKPYKLIKETKVRSVISIPGSEISDGGIYIKYFKRKSYSDYVKYLFAPTRTRTEWKIANELLSKDINTVLPLAIAEKRTCSLLVTEAVSKSEPLIEYCQTNFDGVLSEKKMAEKKELLHRLAGFIRNIHEKGFFHYDLHAGNILIKFKNNQSSSTHDYVFYLMDLHRVKILKRMSCRKRLHNLAQIFNSLSSILTKSDKLDFLRSYGLNALSNITDEGELVRQIESQSSRIRNIHYRSRLKRCLKESSAFSKKRSTGMKIFFRKGYDTGSFQELIEKHHNALVSGDKAIVMKRDTKTALTRFPLENEKIQSVVVKKYKVSCGMCLIKNIFRNSAGRKAWIAGNGLLVYGFNTPEPLALMEKKVLGITTDSYLIMEDVKDSLEMDRYILKNFHNQLKSTQFKEKNHPKSPPLQGGERGEVNNFNITPLDTDQLRQSSIEKIEKRRTFINDFAKTIGKMHNQNIFHSDLKTCNIMVKEKAKSFDFTFLDFDKVSFNEQITTHKRIKNLTQINLSTPRFISTTDRLRFLKEYLSACNAQAGLKQYSIINEKKSILREIVNFSKTEKILYVSFKGDVTEDW</sequence>
<dbReference type="InterPro" id="IPR011009">
    <property type="entry name" value="Kinase-like_dom_sf"/>
</dbReference>
<keyword evidence="2" id="KW-0418">Kinase</keyword>
<dbReference type="InterPro" id="IPR008271">
    <property type="entry name" value="Ser/Thr_kinase_AS"/>
</dbReference>
<dbReference type="SUPFAM" id="SSF56112">
    <property type="entry name" value="Protein kinase-like (PK-like)"/>
    <property type="match status" value="2"/>
</dbReference>
<dbReference type="GO" id="GO:0004672">
    <property type="term" value="F:protein kinase activity"/>
    <property type="evidence" value="ECO:0007669"/>
    <property type="project" value="InterPro"/>
</dbReference>
<organism evidence="2 3">
    <name type="scientific">Candidatus Scalindua rubra</name>
    <dbReference type="NCBI Taxonomy" id="1872076"/>
    <lineage>
        <taxon>Bacteria</taxon>
        <taxon>Pseudomonadati</taxon>
        <taxon>Planctomycetota</taxon>
        <taxon>Candidatus Brocadiia</taxon>
        <taxon>Candidatus Brocadiales</taxon>
        <taxon>Candidatus Scalinduaceae</taxon>
        <taxon>Candidatus Scalindua</taxon>
    </lineage>
</organism>